<dbReference type="SUPFAM" id="SSF48345">
    <property type="entry name" value="A virus capsid protein alpha-helical domain"/>
    <property type="match status" value="1"/>
</dbReference>
<dbReference type="GO" id="GO:0039624">
    <property type="term" value="C:viral outer capsid"/>
    <property type="evidence" value="ECO:0007669"/>
    <property type="project" value="UniProtKB-KW"/>
</dbReference>
<protein>
    <recommendedName>
        <fullName evidence="3">Core protein VP7</fullName>
    </recommendedName>
</protein>
<dbReference type="GO" id="GO:0005198">
    <property type="term" value="F:structural molecule activity"/>
    <property type="evidence" value="ECO:0007669"/>
    <property type="project" value="InterPro"/>
</dbReference>
<evidence type="ECO:0000256" key="1">
    <source>
        <dbReference type="ARBA" id="ARBA00004328"/>
    </source>
</evidence>
<dbReference type="Proteomes" id="UP000114561">
    <property type="component" value="Genome"/>
</dbReference>
<evidence type="ECO:0000256" key="6">
    <source>
        <dbReference type="ARBA" id="ARBA00022844"/>
    </source>
</evidence>
<dbReference type="GO" id="GO:0019064">
    <property type="term" value="P:fusion of virus membrane with host plasma membrane"/>
    <property type="evidence" value="ECO:0007669"/>
    <property type="project" value="InterPro"/>
</dbReference>
<dbReference type="OrthoDB" id="10258at10239"/>
<dbReference type="KEGG" id="vg:37618751"/>
<evidence type="ECO:0000313" key="8">
    <source>
        <dbReference type="EMBL" id="AFX73393.1"/>
    </source>
</evidence>
<comment type="similarity">
    <text evidence="2">Belongs to the orbivirus VP7 family.</text>
</comment>
<dbReference type="InterPro" id="IPR023176">
    <property type="entry name" value="Orbi_VP7_capsid_N"/>
</dbReference>
<dbReference type="InterPro" id="IPR008980">
    <property type="entry name" value="Capsid_hemagglutn"/>
</dbReference>
<dbReference type="PRINTS" id="PR00903">
    <property type="entry name" value="VP7CAPSID"/>
</dbReference>
<comment type="subcellular location">
    <subcellularLocation>
        <location evidence="1">Virion</location>
    </subcellularLocation>
</comment>
<proteinExistence type="inferred from homology"/>
<evidence type="ECO:0000256" key="7">
    <source>
        <dbReference type="ARBA" id="ARBA00023180"/>
    </source>
</evidence>
<dbReference type="GO" id="GO:0019031">
    <property type="term" value="C:viral envelope"/>
    <property type="evidence" value="ECO:0007669"/>
    <property type="project" value="InterPro"/>
</dbReference>
<evidence type="ECO:0000256" key="2">
    <source>
        <dbReference type="ARBA" id="ARBA00009906"/>
    </source>
</evidence>
<organism evidence="8 9">
    <name type="scientific">Orungo virus</name>
    <dbReference type="NCBI Taxonomy" id="40058"/>
    <lineage>
        <taxon>Viruses</taxon>
        <taxon>Riboviria</taxon>
        <taxon>Orthornavirae</taxon>
        <taxon>Duplornaviricota</taxon>
        <taxon>Resentoviricetes</taxon>
        <taxon>Reovirales</taxon>
        <taxon>Sedoreoviridae</taxon>
        <taxon>Orbivirus</taxon>
        <taxon>Orbivirus orungoense</taxon>
    </lineage>
</organism>
<dbReference type="Gene3D" id="1.10.170.10">
    <property type="entry name" value="Bluetongue Virus 10, subunit 1, domain 3"/>
    <property type="match status" value="1"/>
</dbReference>
<dbReference type="InterPro" id="IPR008935">
    <property type="entry name" value="Virus_capsid_a-hlx_vir"/>
</dbReference>
<reference evidence="8 9" key="1">
    <citation type="submission" date="2012-02" db="EMBL/GenBank/DDBJ databases">
        <title>The genome sequences of Lebombo, Orungo and Changuinola viruses (genus Orbivirus, family Reoviridae).</title>
        <authorList>
            <person name="Attoui H."/>
            <person name="Mohd Jaafar F."/>
            <person name="Mertens P.P.C."/>
            <person name="Belhouchet M."/>
        </authorList>
    </citation>
    <scope>NUCLEOTIDE SEQUENCE [LARGE SCALE GENOMIC DNA]</scope>
    <source>
        <strain evidence="8">UGMP 359</strain>
    </source>
</reference>
<dbReference type="EMBL" id="JQ610681">
    <property type="protein sequence ID" value="AFX73393.1"/>
    <property type="molecule type" value="Genomic_RNA"/>
</dbReference>
<evidence type="ECO:0000256" key="3">
    <source>
        <dbReference type="ARBA" id="ARBA00021788"/>
    </source>
</evidence>
<keyword evidence="6" id="KW-0946">Virion</keyword>
<evidence type="ECO:0000256" key="5">
    <source>
        <dbReference type="ARBA" id="ARBA00022770"/>
    </source>
</evidence>
<dbReference type="GO" id="GO:0046789">
    <property type="term" value="F:host cell surface receptor binding"/>
    <property type="evidence" value="ECO:0007669"/>
    <property type="project" value="InterPro"/>
</dbReference>
<keyword evidence="5" id="KW-1152">Outer capsid protein</keyword>
<dbReference type="RefSeq" id="YP_009507721.1">
    <property type="nucleotide sequence ID" value="NC_038607.1"/>
</dbReference>
<evidence type="ECO:0000256" key="4">
    <source>
        <dbReference type="ARBA" id="ARBA00022561"/>
    </source>
</evidence>
<keyword evidence="7" id="KW-0325">Glycoprotein</keyword>
<keyword evidence="9" id="KW-1185">Reference proteome</keyword>
<accession>W5QLZ4</accession>
<sequence length="350" mass="37882">MDAIAARALSVIQDCISVGDGRINLDPGVMERLGIAINRYNGLTNNVVTIRPGTQDERNAMFFMCLDFALAALNIQIGVISREYTQALATIGVLATGEIPYSVAAMDTIVRISGTMATWGPTEYELPPYARSQMIQMSGRYYVPAGANSHAAHVDPTTVEISLAAGVVVNVTNALQPRGVAPTMMYMVWHPLAIFANPQGATAASPQNMTLVVGGLNIAAGTIIAWDTVAPIQLSNQGGQEGMIAIRILWMTTLDKSMTSLPEMREIISRCYSFMHPSWHALRGTVLHSLNLPTNNPPMFAPATRQEALAYLILANLADAYTSLRPDFTIQGMLAVPQVIDRQFVQGAYR</sequence>
<dbReference type="InterPro" id="IPR023178">
    <property type="entry name" value="Orbi_VP7_capsid_C"/>
</dbReference>
<evidence type="ECO:0000313" key="9">
    <source>
        <dbReference type="Proteomes" id="UP000114561"/>
    </source>
</evidence>
<keyword evidence="4" id="KW-0167">Capsid protein</keyword>
<name>W5QLZ4_9REOV</name>
<dbReference type="Pfam" id="PF00897">
    <property type="entry name" value="Orbi_VP7"/>
    <property type="match status" value="1"/>
</dbReference>
<dbReference type="GeneID" id="37618751"/>
<dbReference type="SUPFAM" id="SSF49818">
    <property type="entry name" value="Viral protein domain"/>
    <property type="match status" value="1"/>
</dbReference>
<dbReference type="Gene3D" id="2.60.120.170">
    <property type="match status" value="1"/>
</dbReference>
<dbReference type="InterPro" id="IPR001803">
    <property type="entry name" value="Orbi_VP7_capsid"/>
</dbReference>
<dbReference type="Gene3D" id="1.10.250.10">
    <property type="entry name" value="Bluetongue Virus 10, subunit 1, domain 1"/>
    <property type="match status" value="1"/>
</dbReference>